<dbReference type="SUPFAM" id="SSF53474">
    <property type="entry name" value="alpha/beta-Hydrolases"/>
    <property type="match status" value="1"/>
</dbReference>
<dbReference type="InterPro" id="IPR000073">
    <property type="entry name" value="AB_hydrolase_1"/>
</dbReference>
<dbReference type="EMBL" id="APND01000003">
    <property type="protein sequence ID" value="MES1929644.1"/>
    <property type="molecule type" value="Genomic_DNA"/>
</dbReference>
<evidence type="ECO:0000259" key="2">
    <source>
        <dbReference type="Pfam" id="PF12697"/>
    </source>
</evidence>
<dbReference type="Proteomes" id="UP001460888">
    <property type="component" value="Unassembled WGS sequence"/>
</dbReference>
<dbReference type="InterPro" id="IPR000639">
    <property type="entry name" value="Epox_hydrolase-like"/>
</dbReference>
<dbReference type="PANTHER" id="PTHR43798:SF31">
    <property type="entry name" value="AB HYDROLASE SUPERFAMILY PROTEIN YCLE"/>
    <property type="match status" value="1"/>
</dbReference>
<dbReference type="PANTHER" id="PTHR43798">
    <property type="entry name" value="MONOACYLGLYCEROL LIPASE"/>
    <property type="match status" value="1"/>
</dbReference>
<sequence length="302" mass="33425">MSLIDNITFHTLGELRYAVREAGTSEGEPLVLLHGLMDTGAGFDALVSAMESRAPGRYRFIAPDWRGHGDTAATHDSYWFPAYLLDLERLLDVVVGRGPDNAVTLVAHSMGGQIASLYAGTRPERVSQLITLDSLNVPDSDPANVPDRYRRWLDAHANPPATKVYDDLDTAISRIGRRYPELSADQTDFLARQWTAEEDAAGRRRMRVDPWHRVPLPYAFRASEAMALWAEVTAAVLCIDGGDSPARYFCDDEEMQKRRACFADLERVVVDGCGHMLHLQKPDAVAAEICAFFDTGSQANSV</sequence>
<protein>
    <submittedName>
        <fullName evidence="3">Hydrolase</fullName>
    </submittedName>
</protein>
<dbReference type="InterPro" id="IPR050266">
    <property type="entry name" value="AB_hydrolase_sf"/>
</dbReference>
<proteinExistence type="predicted"/>
<dbReference type="PRINTS" id="PR00412">
    <property type="entry name" value="EPOXHYDRLASE"/>
</dbReference>
<keyword evidence="1 3" id="KW-0378">Hydrolase</keyword>
<dbReference type="PRINTS" id="PR00111">
    <property type="entry name" value="ABHYDROLASE"/>
</dbReference>
<feature type="domain" description="AB hydrolase-1" evidence="2">
    <location>
        <begin position="30"/>
        <end position="287"/>
    </location>
</feature>
<dbReference type="Gene3D" id="3.40.50.1820">
    <property type="entry name" value="alpha/beta hydrolase"/>
    <property type="match status" value="1"/>
</dbReference>
<evidence type="ECO:0000313" key="4">
    <source>
        <dbReference type="Proteomes" id="UP001460888"/>
    </source>
</evidence>
<evidence type="ECO:0000313" key="3">
    <source>
        <dbReference type="EMBL" id="MES1929644.1"/>
    </source>
</evidence>
<dbReference type="InterPro" id="IPR029058">
    <property type="entry name" value="AB_hydrolase_fold"/>
</dbReference>
<comment type="caution">
    <text evidence="3">The sequence shown here is derived from an EMBL/GenBank/DDBJ whole genome shotgun (WGS) entry which is preliminary data.</text>
</comment>
<keyword evidence="4" id="KW-1185">Reference proteome</keyword>
<organism evidence="3 4">
    <name type="scientific">Salinisphaera dokdonensis CL-ES53</name>
    <dbReference type="NCBI Taxonomy" id="1304272"/>
    <lineage>
        <taxon>Bacteria</taxon>
        <taxon>Pseudomonadati</taxon>
        <taxon>Pseudomonadota</taxon>
        <taxon>Gammaproteobacteria</taxon>
        <taxon>Salinisphaerales</taxon>
        <taxon>Salinisphaeraceae</taxon>
        <taxon>Salinisphaera</taxon>
    </lineage>
</organism>
<dbReference type="Pfam" id="PF12697">
    <property type="entry name" value="Abhydrolase_6"/>
    <property type="match status" value="1"/>
</dbReference>
<reference evidence="3 4" key="1">
    <citation type="submission" date="2013-03" db="EMBL/GenBank/DDBJ databases">
        <title>Salinisphaera dokdonensis CL-ES53 Genome Sequencing.</title>
        <authorList>
            <person name="Li C."/>
            <person name="Lai Q."/>
            <person name="Shao Z."/>
        </authorList>
    </citation>
    <scope>NUCLEOTIDE SEQUENCE [LARGE SCALE GENOMIC DNA]</scope>
    <source>
        <strain evidence="3 4">CL-ES53</strain>
    </source>
</reference>
<accession>A0ABV2B190</accession>
<name>A0ABV2B190_9GAMM</name>
<dbReference type="GO" id="GO:0016787">
    <property type="term" value="F:hydrolase activity"/>
    <property type="evidence" value="ECO:0007669"/>
    <property type="project" value="UniProtKB-KW"/>
</dbReference>
<dbReference type="RefSeq" id="WP_353111152.1">
    <property type="nucleotide sequence ID" value="NZ_APND01000003.1"/>
</dbReference>
<gene>
    <name evidence="3" type="ORF">SADO_10319</name>
</gene>
<evidence type="ECO:0000256" key="1">
    <source>
        <dbReference type="ARBA" id="ARBA00022801"/>
    </source>
</evidence>